<evidence type="ECO:0000256" key="1">
    <source>
        <dbReference type="ARBA" id="ARBA00004613"/>
    </source>
</evidence>
<keyword evidence="2" id="KW-0964">Secreted</keyword>
<comment type="subcellular location">
    <subcellularLocation>
        <location evidence="1">Secreted</location>
    </subcellularLocation>
</comment>
<evidence type="ECO:0000256" key="3">
    <source>
        <dbReference type="ARBA" id="ARBA00022729"/>
    </source>
</evidence>
<keyword evidence="7" id="KW-1185">Reference proteome</keyword>
<keyword evidence="4" id="KW-1133">Transmembrane helix</keyword>
<dbReference type="PRINTS" id="PR00007">
    <property type="entry name" value="COMPLEMNTC1Q"/>
</dbReference>
<dbReference type="InterPro" id="IPR050822">
    <property type="entry name" value="Cerebellin_Synaptic_Org"/>
</dbReference>
<keyword evidence="4" id="KW-0472">Membrane</keyword>
<accession>A0A8W8IID1</accession>
<protein>
    <recommendedName>
        <fullName evidence="5">C1q domain-containing protein</fullName>
    </recommendedName>
</protein>
<dbReference type="SMART" id="SM00110">
    <property type="entry name" value="C1Q"/>
    <property type="match status" value="1"/>
</dbReference>
<dbReference type="EnsemblMetazoa" id="G14431.1">
    <property type="protein sequence ID" value="G14431.1:cds"/>
    <property type="gene ID" value="G14431"/>
</dbReference>
<dbReference type="GO" id="GO:0005576">
    <property type="term" value="C:extracellular region"/>
    <property type="evidence" value="ECO:0007669"/>
    <property type="project" value="UniProtKB-SubCell"/>
</dbReference>
<feature type="domain" description="C1q" evidence="5">
    <location>
        <begin position="167"/>
        <end position="300"/>
    </location>
</feature>
<evidence type="ECO:0000313" key="6">
    <source>
        <dbReference type="EnsemblMetazoa" id="G14431.1:cds"/>
    </source>
</evidence>
<dbReference type="AlphaFoldDB" id="A0A8W8IID1"/>
<proteinExistence type="predicted"/>
<name>A0A8W8IID1_MAGGI</name>
<keyword evidence="4" id="KW-0812">Transmembrane</keyword>
<dbReference type="PROSITE" id="PS50871">
    <property type="entry name" value="C1Q"/>
    <property type="match status" value="1"/>
</dbReference>
<evidence type="ECO:0000313" key="7">
    <source>
        <dbReference type="Proteomes" id="UP000005408"/>
    </source>
</evidence>
<evidence type="ECO:0000256" key="4">
    <source>
        <dbReference type="SAM" id="Phobius"/>
    </source>
</evidence>
<dbReference type="InterPro" id="IPR001073">
    <property type="entry name" value="C1q_dom"/>
</dbReference>
<dbReference type="Gene3D" id="2.60.120.40">
    <property type="match status" value="1"/>
</dbReference>
<dbReference type="Pfam" id="PF00386">
    <property type="entry name" value="C1q"/>
    <property type="match status" value="1"/>
</dbReference>
<dbReference type="Proteomes" id="UP000005408">
    <property type="component" value="Unassembled WGS sequence"/>
</dbReference>
<dbReference type="PANTHER" id="PTHR22923">
    <property type="entry name" value="CEREBELLIN-RELATED"/>
    <property type="match status" value="1"/>
</dbReference>
<keyword evidence="3" id="KW-0732">Signal</keyword>
<evidence type="ECO:0000256" key="2">
    <source>
        <dbReference type="ARBA" id="ARBA00022525"/>
    </source>
</evidence>
<dbReference type="PANTHER" id="PTHR22923:SF116">
    <property type="entry name" value="C1Q DOMAIN-CONTAINING PROTEIN"/>
    <property type="match status" value="1"/>
</dbReference>
<dbReference type="InterPro" id="IPR008983">
    <property type="entry name" value="Tumour_necrosis_fac-like_dom"/>
</dbReference>
<feature type="transmembrane region" description="Helical" evidence="4">
    <location>
        <begin position="48"/>
        <end position="72"/>
    </location>
</feature>
<dbReference type="SUPFAM" id="SSF49842">
    <property type="entry name" value="TNF-like"/>
    <property type="match status" value="1"/>
</dbReference>
<reference evidence="6" key="1">
    <citation type="submission" date="2022-08" db="UniProtKB">
        <authorList>
            <consortium name="EnsemblMetazoa"/>
        </authorList>
    </citation>
    <scope>IDENTIFICATION</scope>
    <source>
        <strain evidence="6">05x7-T-G4-1.051#20</strain>
    </source>
</reference>
<evidence type="ECO:0000259" key="5">
    <source>
        <dbReference type="PROSITE" id="PS50871"/>
    </source>
</evidence>
<sequence length="300" mass="33587">MPERTGIADLNVEIKKRRWKYLDHLLRRDTEIFEMDSTRRSPDSDKRIGLYAFYTVKSLMACLCLLFCLFLLTFELGHTGAIGDTDCTAKILELSKTLVKLKSFIEEMSGRLETEVRLREQLEERVRRSQICQKEEDNVTDGGSDVIVSEPSLKTLTKEKRSSGIRSSNGTIAFSAYLTTALSSPGNLRTLIFDAIFTNEGNGYNHHIGVFIAPRTGLYVFTWTIRTYGGYFNTQLLVNGLIYGWVYSASNYQYDSSSATAVVRVVAGQSVFVRTGPANNGGTIYSGNEGFSTFSGWTID</sequence>
<organism evidence="6 7">
    <name type="scientific">Magallana gigas</name>
    <name type="common">Pacific oyster</name>
    <name type="synonym">Crassostrea gigas</name>
    <dbReference type="NCBI Taxonomy" id="29159"/>
    <lineage>
        <taxon>Eukaryota</taxon>
        <taxon>Metazoa</taxon>
        <taxon>Spiralia</taxon>
        <taxon>Lophotrochozoa</taxon>
        <taxon>Mollusca</taxon>
        <taxon>Bivalvia</taxon>
        <taxon>Autobranchia</taxon>
        <taxon>Pteriomorphia</taxon>
        <taxon>Ostreida</taxon>
        <taxon>Ostreoidea</taxon>
        <taxon>Ostreidae</taxon>
        <taxon>Magallana</taxon>
    </lineage>
</organism>